<evidence type="ECO:0000256" key="5">
    <source>
        <dbReference type="ARBA" id="ARBA00022525"/>
    </source>
</evidence>
<dbReference type="Pfam" id="PF22638">
    <property type="entry name" value="FlgK_D1"/>
    <property type="match status" value="1"/>
</dbReference>
<feature type="domain" description="Flagellar basal-body/hook protein C-terminal" evidence="9">
    <location>
        <begin position="448"/>
        <end position="485"/>
    </location>
</feature>
<dbReference type="InterPro" id="IPR053927">
    <property type="entry name" value="FlgK_helical"/>
</dbReference>
<feature type="domain" description="Flagellar hook-associated protein FlgK helical" evidence="10">
    <location>
        <begin position="103"/>
        <end position="312"/>
    </location>
</feature>
<dbReference type="GO" id="GO:0044780">
    <property type="term" value="P:bacterial-type flagellum assembly"/>
    <property type="evidence" value="ECO:0007669"/>
    <property type="project" value="InterPro"/>
</dbReference>
<dbReference type="GO" id="GO:0005198">
    <property type="term" value="F:structural molecule activity"/>
    <property type="evidence" value="ECO:0007669"/>
    <property type="project" value="InterPro"/>
</dbReference>
<dbReference type="OrthoDB" id="7181295at2"/>
<keyword evidence="12" id="KW-1185">Reference proteome</keyword>
<feature type="chain" id="PRO_5015547633" description="Flagellar hook-associated protein 1" evidence="7">
    <location>
        <begin position="21"/>
        <end position="485"/>
    </location>
</feature>
<dbReference type="InterPro" id="IPR002371">
    <property type="entry name" value="FlgK"/>
</dbReference>
<feature type="domain" description="Flagellar basal body rod protein N-terminal" evidence="8">
    <location>
        <begin position="8"/>
        <end position="36"/>
    </location>
</feature>
<evidence type="ECO:0000313" key="11">
    <source>
        <dbReference type="EMBL" id="PRY19853.1"/>
    </source>
</evidence>
<gene>
    <name evidence="11" type="ORF">CLV78_11717</name>
</gene>
<evidence type="ECO:0000256" key="2">
    <source>
        <dbReference type="ARBA" id="ARBA00004613"/>
    </source>
</evidence>
<organism evidence="11 12">
    <name type="scientific">Aliiruegeria haliotis</name>
    <dbReference type="NCBI Taxonomy" id="1280846"/>
    <lineage>
        <taxon>Bacteria</taxon>
        <taxon>Pseudomonadati</taxon>
        <taxon>Pseudomonadota</taxon>
        <taxon>Alphaproteobacteria</taxon>
        <taxon>Rhodobacterales</taxon>
        <taxon>Roseobacteraceae</taxon>
        <taxon>Aliiruegeria</taxon>
    </lineage>
</organism>
<dbReference type="Pfam" id="PF06429">
    <property type="entry name" value="Flg_bbr_C"/>
    <property type="match status" value="1"/>
</dbReference>
<comment type="similarity">
    <text evidence="3">Belongs to the flagella basal body rod proteins family.</text>
</comment>
<evidence type="ECO:0000259" key="10">
    <source>
        <dbReference type="Pfam" id="PF22638"/>
    </source>
</evidence>
<keyword evidence="6" id="KW-0975">Bacterial flagellum</keyword>
<dbReference type="InterPro" id="IPR010930">
    <property type="entry name" value="Flg_bb/hook_C_dom"/>
</dbReference>
<evidence type="ECO:0000256" key="4">
    <source>
        <dbReference type="ARBA" id="ARBA00016244"/>
    </source>
</evidence>
<dbReference type="EMBL" id="PVTD01000017">
    <property type="protein sequence ID" value="PRY19853.1"/>
    <property type="molecule type" value="Genomic_DNA"/>
</dbReference>
<proteinExistence type="inferred from homology"/>
<dbReference type="InterPro" id="IPR001444">
    <property type="entry name" value="Flag_bb_rod_N"/>
</dbReference>
<dbReference type="GO" id="GO:0005576">
    <property type="term" value="C:extracellular region"/>
    <property type="evidence" value="ECO:0007669"/>
    <property type="project" value="UniProtKB-SubCell"/>
</dbReference>
<evidence type="ECO:0000256" key="7">
    <source>
        <dbReference type="SAM" id="SignalP"/>
    </source>
</evidence>
<evidence type="ECO:0000256" key="3">
    <source>
        <dbReference type="ARBA" id="ARBA00009677"/>
    </source>
</evidence>
<dbReference type="Pfam" id="PF00460">
    <property type="entry name" value="Flg_bb_rod"/>
    <property type="match status" value="1"/>
</dbReference>
<dbReference type="PANTHER" id="PTHR30033:SF1">
    <property type="entry name" value="FLAGELLAR HOOK-ASSOCIATED PROTEIN 1"/>
    <property type="match status" value="1"/>
</dbReference>
<keyword evidence="11" id="KW-0966">Cell projection</keyword>
<keyword evidence="11" id="KW-0969">Cilium</keyword>
<dbReference type="PANTHER" id="PTHR30033">
    <property type="entry name" value="FLAGELLAR HOOK-ASSOCIATED PROTEIN 1"/>
    <property type="match status" value="1"/>
</dbReference>
<dbReference type="NCBIfam" id="TIGR02492">
    <property type="entry name" value="flgK_ends"/>
    <property type="match status" value="1"/>
</dbReference>
<dbReference type="GO" id="GO:0009424">
    <property type="term" value="C:bacterial-type flagellum hook"/>
    <property type="evidence" value="ECO:0007669"/>
    <property type="project" value="InterPro"/>
</dbReference>
<evidence type="ECO:0000256" key="1">
    <source>
        <dbReference type="ARBA" id="ARBA00004117"/>
    </source>
</evidence>
<dbReference type="AlphaFoldDB" id="A0A2T0RFA2"/>
<keyword evidence="5" id="KW-0964">Secreted</keyword>
<dbReference type="SUPFAM" id="SSF64518">
    <property type="entry name" value="Phase 1 flagellin"/>
    <property type="match status" value="1"/>
</dbReference>
<accession>A0A2T0RFA2</accession>
<sequence length="485" mass="50619">MTLTSSLSIAMSGLTAASRAAEVVSANVANAMTPGYARREIALSSQSVGDVGAGVQVDGVTRIVNERALADQRNARASLSNNSALADAWLAVEKSVGLPTEPGSLADHLNALEASLIQAASRPDEVSRLDEVALKAVGLTDKINAISDDFQQMRMDADADIAMMVESLNAKLSQVETLNWQIFRAGNSGQDASGLQDQRQTLVGEIAEFVPVTQVPRDGGQIALFTPGGAVLLDGPAAEFEFSASSMITAEMSLGGGTLSGLVLNGHSLAVGSAYDPIAGGTLAAAFSIRDEIATEPQSSLDAFARDLIERFQDSGLDPTLSTGSAGVFTDGGVRFTGPDDTGLSSDISVNDLVHPEAIAENWRLRSGLASVSAGEVGDATLLTAMAERLGEASVVSSGPSMGLSRSTFSLASDFLSIVSTKSQLAIDQQAFDASRLQVLEYEASQDGVDTDDEMQKLLLVEQSYAANARVIQTLDELMQQILQI</sequence>
<feature type="signal peptide" evidence="7">
    <location>
        <begin position="1"/>
        <end position="20"/>
    </location>
</feature>
<evidence type="ECO:0000259" key="8">
    <source>
        <dbReference type="Pfam" id="PF00460"/>
    </source>
</evidence>
<protein>
    <recommendedName>
        <fullName evidence="4">Flagellar hook-associated protein 1</fullName>
    </recommendedName>
</protein>
<comment type="subcellular location">
    <subcellularLocation>
        <location evidence="1">Bacterial flagellum basal body</location>
    </subcellularLocation>
    <subcellularLocation>
        <location evidence="2">Secreted</location>
    </subcellularLocation>
</comment>
<dbReference type="Proteomes" id="UP000239480">
    <property type="component" value="Unassembled WGS sequence"/>
</dbReference>
<comment type="caution">
    <text evidence="11">The sequence shown here is derived from an EMBL/GenBank/DDBJ whole genome shotgun (WGS) entry which is preliminary data.</text>
</comment>
<evidence type="ECO:0000256" key="6">
    <source>
        <dbReference type="ARBA" id="ARBA00023143"/>
    </source>
</evidence>
<evidence type="ECO:0000313" key="12">
    <source>
        <dbReference type="Proteomes" id="UP000239480"/>
    </source>
</evidence>
<keyword evidence="11" id="KW-0282">Flagellum</keyword>
<reference evidence="11 12" key="1">
    <citation type="submission" date="2018-03" db="EMBL/GenBank/DDBJ databases">
        <title>Genomic Encyclopedia of Archaeal and Bacterial Type Strains, Phase II (KMG-II): from individual species to whole genera.</title>
        <authorList>
            <person name="Goeker M."/>
        </authorList>
    </citation>
    <scope>NUCLEOTIDE SEQUENCE [LARGE SCALE GENOMIC DNA]</scope>
    <source>
        <strain evidence="11 12">DSM 29328</strain>
    </source>
</reference>
<dbReference type="GO" id="GO:0009425">
    <property type="term" value="C:bacterial-type flagellum basal body"/>
    <property type="evidence" value="ECO:0007669"/>
    <property type="project" value="UniProtKB-SubCell"/>
</dbReference>
<evidence type="ECO:0000259" key="9">
    <source>
        <dbReference type="Pfam" id="PF06429"/>
    </source>
</evidence>
<dbReference type="RefSeq" id="WP_106208208.1">
    <property type="nucleotide sequence ID" value="NZ_PVTD01000017.1"/>
</dbReference>
<keyword evidence="7" id="KW-0732">Signal</keyword>
<name>A0A2T0RFA2_9RHOB</name>